<keyword evidence="4 5" id="KW-0472">Membrane</keyword>
<dbReference type="PANTHER" id="PTHR43701:SF2">
    <property type="entry name" value="MEMBRANE TRANSPORTER PROTEIN YJNA-RELATED"/>
    <property type="match status" value="1"/>
</dbReference>
<dbReference type="Pfam" id="PF01925">
    <property type="entry name" value="TauE"/>
    <property type="match status" value="1"/>
</dbReference>
<evidence type="ECO:0000256" key="4">
    <source>
        <dbReference type="ARBA" id="ARBA00023136"/>
    </source>
</evidence>
<evidence type="ECO:0000256" key="5">
    <source>
        <dbReference type="RuleBase" id="RU363041"/>
    </source>
</evidence>
<dbReference type="EMBL" id="FQZU01000018">
    <property type="protein sequence ID" value="SHK11783.1"/>
    <property type="molecule type" value="Genomic_DNA"/>
</dbReference>
<feature type="transmembrane region" description="Helical" evidence="5">
    <location>
        <begin position="6"/>
        <end position="39"/>
    </location>
</feature>
<dbReference type="InterPro" id="IPR051598">
    <property type="entry name" value="TSUP/Inactive_protease-like"/>
</dbReference>
<protein>
    <recommendedName>
        <fullName evidence="5">Probable membrane transporter protein</fullName>
    </recommendedName>
</protein>
<dbReference type="RefSeq" id="WP_083611046.1">
    <property type="nucleotide sequence ID" value="NZ_FQZU01000018.1"/>
</dbReference>
<feature type="transmembrane region" description="Helical" evidence="5">
    <location>
        <begin position="71"/>
        <end position="90"/>
    </location>
</feature>
<feature type="transmembrane region" description="Helical" evidence="5">
    <location>
        <begin position="46"/>
        <end position="65"/>
    </location>
</feature>
<keyword evidence="7" id="KW-1185">Reference proteome</keyword>
<keyword evidence="5" id="KW-1003">Cell membrane</keyword>
<accession>A0A1M6PUX5</accession>
<sequence length="121" mass="12484">MAGYGLYAMLAAFGVLVGVGASFSGLGGGFLIVPLLLFMKYEAQQAVGTSFMAILVISFSAIIAHNKLSNVDYVAGIMLGIGGIIGAQIGPRLLEGVSTASFKKIFAGILVGLAAYLFFQK</sequence>
<evidence type="ECO:0000256" key="1">
    <source>
        <dbReference type="ARBA" id="ARBA00004141"/>
    </source>
</evidence>
<evidence type="ECO:0000256" key="2">
    <source>
        <dbReference type="ARBA" id="ARBA00022692"/>
    </source>
</evidence>
<dbReference type="STRING" id="1121393.SAMN02745216_02915"/>
<dbReference type="Proteomes" id="UP000183994">
    <property type="component" value="Unassembled WGS sequence"/>
</dbReference>
<keyword evidence="2 5" id="KW-0812">Transmembrane</keyword>
<evidence type="ECO:0000313" key="6">
    <source>
        <dbReference type="EMBL" id="SHK11783.1"/>
    </source>
</evidence>
<feature type="transmembrane region" description="Helical" evidence="5">
    <location>
        <begin position="102"/>
        <end position="119"/>
    </location>
</feature>
<comment type="similarity">
    <text evidence="5">Belongs to the 4-toluene sulfonate uptake permease (TSUP) (TC 2.A.102) family.</text>
</comment>
<proteinExistence type="inferred from homology"/>
<dbReference type="PANTHER" id="PTHR43701">
    <property type="entry name" value="MEMBRANE TRANSPORTER PROTEIN MJ0441-RELATED"/>
    <property type="match status" value="1"/>
</dbReference>
<name>A0A1M6PUX5_9BACT</name>
<gene>
    <name evidence="6" type="ORF">SAMN02745216_02915</name>
</gene>
<reference evidence="7" key="1">
    <citation type="submission" date="2016-11" db="EMBL/GenBank/DDBJ databases">
        <authorList>
            <person name="Varghese N."/>
            <person name="Submissions S."/>
        </authorList>
    </citation>
    <scope>NUCLEOTIDE SEQUENCE [LARGE SCALE GENOMIC DNA]</scope>
    <source>
        <strain evidence="7">DSM 16219</strain>
    </source>
</reference>
<organism evidence="6 7">
    <name type="scientific">Desulfatibacillum alkenivorans DSM 16219</name>
    <dbReference type="NCBI Taxonomy" id="1121393"/>
    <lineage>
        <taxon>Bacteria</taxon>
        <taxon>Pseudomonadati</taxon>
        <taxon>Thermodesulfobacteriota</taxon>
        <taxon>Desulfobacteria</taxon>
        <taxon>Desulfobacterales</taxon>
        <taxon>Desulfatibacillaceae</taxon>
        <taxon>Desulfatibacillum</taxon>
    </lineage>
</organism>
<dbReference type="OrthoDB" id="5422798at2"/>
<evidence type="ECO:0000313" key="7">
    <source>
        <dbReference type="Proteomes" id="UP000183994"/>
    </source>
</evidence>
<comment type="subcellular location">
    <subcellularLocation>
        <location evidence="5">Cell membrane</location>
        <topology evidence="5">Multi-pass membrane protein</topology>
    </subcellularLocation>
    <subcellularLocation>
        <location evidence="1">Membrane</location>
        <topology evidence="1">Multi-pass membrane protein</topology>
    </subcellularLocation>
</comment>
<keyword evidence="3 5" id="KW-1133">Transmembrane helix</keyword>
<evidence type="ECO:0000256" key="3">
    <source>
        <dbReference type="ARBA" id="ARBA00022989"/>
    </source>
</evidence>
<dbReference type="InterPro" id="IPR002781">
    <property type="entry name" value="TM_pro_TauE-like"/>
</dbReference>
<dbReference type="AlphaFoldDB" id="A0A1M6PUX5"/>
<dbReference type="GO" id="GO:0005886">
    <property type="term" value="C:plasma membrane"/>
    <property type="evidence" value="ECO:0007669"/>
    <property type="project" value="UniProtKB-SubCell"/>
</dbReference>